<comment type="caution">
    <text evidence="2">The sequence shown here is derived from an EMBL/GenBank/DDBJ whole genome shotgun (WGS) entry which is preliminary data.</text>
</comment>
<feature type="transmembrane region" description="Helical" evidence="1">
    <location>
        <begin position="111"/>
        <end position="140"/>
    </location>
</feature>
<dbReference type="RefSeq" id="WP_129986466.1">
    <property type="nucleotide sequence ID" value="NZ_SDPU01000018.1"/>
</dbReference>
<keyword evidence="1" id="KW-0472">Membrane</keyword>
<dbReference type="Proteomes" id="UP000291189">
    <property type="component" value="Unassembled WGS sequence"/>
</dbReference>
<dbReference type="AlphaFoldDB" id="A0A4Q5J766"/>
<evidence type="ECO:0000313" key="2">
    <source>
        <dbReference type="EMBL" id="RYU13505.1"/>
    </source>
</evidence>
<reference evidence="2 3" key="1">
    <citation type="submission" date="2019-01" db="EMBL/GenBank/DDBJ databases">
        <title>Nocardioides guangzhouensis sp. nov., an actinobacterium isolated from soil.</title>
        <authorList>
            <person name="Fu Y."/>
            <person name="Cai Y."/>
            <person name="Lin Z."/>
            <person name="Chen P."/>
        </authorList>
    </citation>
    <scope>NUCLEOTIDE SEQUENCE [LARGE SCALE GENOMIC DNA]</scope>
    <source>
        <strain evidence="2 3">NBRC 105384</strain>
    </source>
</reference>
<proteinExistence type="predicted"/>
<feature type="transmembrane region" description="Helical" evidence="1">
    <location>
        <begin position="71"/>
        <end position="90"/>
    </location>
</feature>
<gene>
    <name evidence="2" type="ORF">ETU37_06685</name>
</gene>
<feature type="transmembrane region" description="Helical" evidence="1">
    <location>
        <begin position="160"/>
        <end position="178"/>
    </location>
</feature>
<feature type="transmembrane region" description="Helical" evidence="1">
    <location>
        <begin position="185"/>
        <end position="206"/>
    </location>
</feature>
<organism evidence="2 3">
    <name type="scientific">Nocardioides iriomotensis</name>
    <dbReference type="NCBI Taxonomy" id="715784"/>
    <lineage>
        <taxon>Bacteria</taxon>
        <taxon>Bacillati</taxon>
        <taxon>Actinomycetota</taxon>
        <taxon>Actinomycetes</taxon>
        <taxon>Propionibacteriales</taxon>
        <taxon>Nocardioidaceae</taxon>
        <taxon>Nocardioides</taxon>
    </lineage>
</organism>
<sequence length="273" mass="29531">MTDALRYEWARIITIRSTYWLTGLALAFAMLVAGAASWGFATEADGGGGSQAQLGLDLLGPWLGTQFARGGAPYFVGYLLAMIGILAWGHEYRHGQIRATLTTLSSRTSVWIAKYVVVNAWVAAVVSACYWVAVLVGVVWLRNYPADLVTGETVGGWGRAVLHAGLLCSLAMAFTGIIRNQTAGLVLLFLWPLAIENVITLIFFLVPRLREHEALTRFLPFGAGNRIHSDAFPNLGSTTFGDPLTWVGGLVVFGGLTVVLMAVSVVLFRRRDA</sequence>
<evidence type="ECO:0008006" key="4">
    <source>
        <dbReference type="Google" id="ProtNLM"/>
    </source>
</evidence>
<keyword evidence="1" id="KW-0812">Transmembrane</keyword>
<keyword evidence="1" id="KW-1133">Transmembrane helix</keyword>
<keyword evidence="3" id="KW-1185">Reference proteome</keyword>
<feature type="transmembrane region" description="Helical" evidence="1">
    <location>
        <begin position="244"/>
        <end position="268"/>
    </location>
</feature>
<accession>A0A4Q5J766</accession>
<name>A0A4Q5J766_9ACTN</name>
<protein>
    <recommendedName>
        <fullName evidence="4">ABC transporter permease</fullName>
    </recommendedName>
</protein>
<dbReference type="OrthoDB" id="5188656at2"/>
<dbReference type="EMBL" id="SDPU01000018">
    <property type="protein sequence ID" value="RYU13505.1"/>
    <property type="molecule type" value="Genomic_DNA"/>
</dbReference>
<evidence type="ECO:0000256" key="1">
    <source>
        <dbReference type="SAM" id="Phobius"/>
    </source>
</evidence>
<feature type="transmembrane region" description="Helical" evidence="1">
    <location>
        <begin position="20"/>
        <end position="41"/>
    </location>
</feature>
<evidence type="ECO:0000313" key="3">
    <source>
        <dbReference type="Proteomes" id="UP000291189"/>
    </source>
</evidence>